<dbReference type="InterPro" id="IPR050595">
    <property type="entry name" value="Bact_response_regulator"/>
</dbReference>
<feature type="domain" description="Response regulatory" evidence="2">
    <location>
        <begin position="3"/>
        <end position="101"/>
    </location>
</feature>
<dbReference type="PANTHER" id="PTHR44591:SF3">
    <property type="entry name" value="RESPONSE REGULATORY DOMAIN-CONTAINING PROTEIN"/>
    <property type="match status" value="1"/>
</dbReference>
<dbReference type="Pfam" id="PF00072">
    <property type="entry name" value="Response_reg"/>
    <property type="match status" value="1"/>
</dbReference>
<organism evidence="3">
    <name type="scientific">marine sediment metagenome</name>
    <dbReference type="NCBI Taxonomy" id="412755"/>
    <lineage>
        <taxon>unclassified sequences</taxon>
        <taxon>metagenomes</taxon>
        <taxon>ecological metagenomes</taxon>
    </lineage>
</organism>
<dbReference type="SMART" id="SM00448">
    <property type="entry name" value="REC"/>
    <property type="match status" value="1"/>
</dbReference>
<evidence type="ECO:0000313" key="3">
    <source>
        <dbReference type="EMBL" id="GAG13114.1"/>
    </source>
</evidence>
<name>X0V4L7_9ZZZZ</name>
<evidence type="ECO:0000256" key="1">
    <source>
        <dbReference type="ARBA" id="ARBA00022553"/>
    </source>
</evidence>
<dbReference type="EMBL" id="BARS01022320">
    <property type="protein sequence ID" value="GAG13114.1"/>
    <property type="molecule type" value="Genomic_DNA"/>
</dbReference>
<dbReference type="Gene3D" id="3.40.50.2300">
    <property type="match status" value="1"/>
</dbReference>
<dbReference type="InterPro" id="IPR011006">
    <property type="entry name" value="CheY-like_superfamily"/>
</dbReference>
<proteinExistence type="predicted"/>
<gene>
    <name evidence="3" type="ORF">S01H1_35703</name>
</gene>
<keyword evidence="1" id="KW-0597">Phosphoprotein</keyword>
<evidence type="ECO:0000259" key="2">
    <source>
        <dbReference type="PROSITE" id="PS50110"/>
    </source>
</evidence>
<dbReference type="AlphaFoldDB" id="X0V4L7"/>
<accession>X0V4L7</accession>
<dbReference type="GO" id="GO:0000160">
    <property type="term" value="P:phosphorelay signal transduction system"/>
    <property type="evidence" value="ECO:0007669"/>
    <property type="project" value="InterPro"/>
</dbReference>
<dbReference type="SUPFAM" id="SSF52172">
    <property type="entry name" value="CheY-like"/>
    <property type="match status" value="1"/>
</dbReference>
<reference evidence="3" key="1">
    <citation type="journal article" date="2014" name="Front. Microbiol.">
        <title>High frequency of phylogenetically diverse reductive dehalogenase-homologous genes in deep subseafloor sedimentary metagenomes.</title>
        <authorList>
            <person name="Kawai M."/>
            <person name="Futagami T."/>
            <person name="Toyoda A."/>
            <person name="Takaki Y."/>
            <person name="Nishi S."/>
            <person name="Hori S."/>
            <person name="Arai W."/>
            <person name="Tsubouchi T."/>
            <person name="Morono Y."/>
            <person name="Uchiyama I."/>
            <person name="Ito T."/>
            <person name="Fujiyama A."/>
            <person name="Inagaki F."/>
            <person name="Takami H."/>
        </authorList>
    </citation>
    <scope>NUCLEOTIDE SEQUENCE</scope>
    <source>
        <strain evidence="3">Expedition CK06-06</strain>
    </source>
</reference>
<dbReference type="InterPro" id="IPR001789">
    <property type="entry name" value="Sig_transdc_resp-reg_receiver"/>
</dbReference>
<dbReference type="PANTHER" id="PTHR44591">
    <property type="entry name" value="STRESS RESPONSE REGULATOR PROTEIN 1"/>
    <property type="match status" value="1"/>
</dbReference>
<dbReference type="PROSITE" id="PS50110">
    <property type="entry name" value="RESPONSE_REGULATORY"/>
    <property type="match status" value="1"/>
</dbReference>
<comment type="caution">
    <text evidence="3">The sequence shown here is derived from an EMBL/GenBank/DDBJ whole genome shotgun (WGS) entry which is preliminary data.</text>
</comment>
<feature type="non-terminal residue" evidence="3">
    <location>
        <position position="101"/>
    </location>
</feature>
<protein>
    <recommendedName>
        <fullName evidence="2">Response regulatory domain-containing protein</fullName>
    </recommendedName>
</protein>
<sequence length="101" mass="10897">MSKLLIIDDEEGIRKVLTLSLASDGYDVSAAAGGEEGIEIFKKESPSIILTDIKMPGMDGIEVLKQIKELNPEAEVIMITGHGDMDSAIEALKLDASDFFN</sequence>